<dbReference type="Gene3D" id="1.10.8.850">
    <property type="entry name" value="Histone-lysine N methyltransferase , C-terminal domain-like"/>
    <property type="match status" value="1"/>
</dbReference>
<dbReference type="InterPro" id="IPR001214">
    <property type="entry name" value="SET_dom"/>
</dbReference>
<proteinExistence type="predicted"/>
<dbReference type="InterPro" id="IPR025776">
    <property type="entry name" value="SUVR4/1/2"/>
</dbReference>
<keyword evidence="2" id="KW-0158">Chromosome</keyword>
<comment type="subcellular location">
    <subcellularLocation>
        <location evidence="1">Chromosome</location>
    </subcellularLocation>
</comment>
<dbReference type="SMART" id="SM00317">
    <property type="entry name" value="SET"/>
    <property type="match status" value="1"/>
</dbReference>
<accession>A0ABM3LDB0</accession>
<dbReference type="Proteomes" id="UP001652600">
    <property type="component" value="Chromosome 11"/>
</dbReference>
<feature type="compositionally biased region" description="Basic and acidic residues" evidence="3">
    <location>
        <begin position="141"/>
        <end position="150"/>
    </location>
</feature>
<feature type="domain" description="SET" evidence="4">
    <location>
        <begin position="575"/>
        <end position="709"/>
    </location>
</feature>
<feature type="region of interest" description="Disordered" evidence="3">
    <location>
        <begin position="66"/>
        <end position="181"/>
    </location>
</feature>
<keyword evidence="6" id="KW-1185">Reference proteome</keyword>
<dbReference type="RefSeq" id="XP_050948034.1">
    <property type="nucleotide sequence ID" value="XM_051092077.1"/>
</dbReference>
<dbReference type="PANTHER" id="PTHR46450:SF1">
    <property type="entry name" value="INACTIVE HISTONE-LYSINE N-METHYLTRANSFERASE SUVR1-RELATED"/>
    <property type="match status" value="1"/>
</dbReference>
<dbReference type="InterPro" id="IPR007728">
    <property type="entry name" value="Pre-SET_dom"/>
</dbReference>
<dbReference type="SUPFAM" id="SSF82199">
    <property type="entry name" value="SET domain"/>
    <property type="match status" value="1"/>
</dbReference>
<dbReference type="PROSITE" id="PS50867">
    <property type="entry name" value="PRE_SET"/>
    <property type="match status" value="1"/>
</dbReference>
<evidence type="ECO:0000256" key="1">
    <source>
        <dbReference type="ARBA" id="ARBA00004286"/>
    </source>
</evidence>
<dbReference type="Pfam" id="PF00856">
    <property type="entry name" value="SET"/>
    <property type="match status" value="1"/>
</dbReference>
<gene>
    <name evidence="7" type="primary">LOC103498919</name>
</gene>
<evidence type="ECO:0000256" key="3">
    <source>
        <dbReference type="SAM" id="MobiDB-lite"/>
    </source>
</evidence>
<dbReference type="Pfam" id="PF05033">
    <property type="entry name" value="Pre-SET"/>
    <property type="match status" value="1"/>
</dbReference>
<organism evidence="6 7">
    <name type="scientific">Cucumis melo</name>
    <name type="common">Muskmelon</name>
    <dbReference type="NCBI Taxonomy" id="3656"/>
    <lineage>
        <taxon>Eukaryota</taxon>
        <taxon>Viridiplantae</taxon>
        <taxon>Streptophyta</taxon>
        <taxon>Embryophyta</taxon>
        <taxon>Tracheophyta</taxon>
        <taxon>Spermatophyta</taxon>
        <taxon>Magnoliopsida</taxon>
        <taxon>eudicotyledons</taxon>
        <taxon>Gunneridae</taxon>
        <taxon>Pentapetalae</taxon>
        <taxon>rosids</taxon>
        <taxon>fabids</taxon>
        <taxon>Cucurbitales</taxon>
        <taxon>Cucurbitaceae</taxon>
        <taxon>Benincaseae</taxon>
        <taxon>Cucumis</taxon>
    </lineage>
</organism>
<dbReference type="InterPro" id="IPR046341">
    <property type="entry name" value="SET_dom_sf"/>
</dbReference>
<dbReference type="InterPro" id="IPR018848">
    <property type="entry name" value="WIYLD_domain"/>
</dbReference>
<feature type="compositionally biased region" description="Acidic residues" evidence="3">
    <location>
        <begin position="75"/>
        <end position="84"/>
    </location>
</feature>
<evidence type="ECO:0000313" key="6">
    <source>
        <dbReference type="Proteomes" id="UP001652600"/>
    </source>
</evidence>
<protein>
    <submittedName>
        <fullName evidence="7">Probable inactive histone-lysine N-methyltransferase SUVR2 isoform X4</fullName>
    </submittedName>
</protein>
<dbReference type="CDD" id="cd10538">
    <property type="entry name" value="SET_SETDB-like"/>
    <property type="match status" value="1"/>
</dbReference>
<dbReference type="InterPro" id="IPR043017">
    <property type="entry name" value="WIYLD_dom_sf"/>
</dbReference>
<dbReference type="SMART" id="SM00468">
    <property type="entry name" value="PreSET"/>
    <property type="match status" value="1"/>
</dbReference>
<reference evidence="7" key="1">
    <citation type="submission" date="2025-08" db="UniProtKB">
        <authorList>
            <consortium name="RefSeq"/>
        </authorList>
    </citation>
    <scope>IDENTIFICATION</scope>
    <source>
        <tissue evidence="7">Stem</tissue>
    </source>
</reference>
<name>A0ABM3LDB0_CUCME</name>
<dbReference type="PANTHER" id="PTHR46450">
    <property type="entry name" value="INACTIVE HISTONE-LYSINE N-METHYLTRANSFERASE SUVR1-RELATED"/>
    <property type="match status" value="1"/>
</dbReference>
<sequence>MAPNPRVSKAFRAMKDIGISEDMTKPVLKKLLKLYDKNWELIEEENYRVLADAIFDEEDSKVVEEKKCQNSQVEDFGEEVQAPDEPERPLKRLRLRGQETQVDGMALKKPKLEDDAFPEASSQQQMQLSGPKRSETGPSSRRVDKGKEPMSPRVVTRVKKSSLERQSAAVRIKEPGADSGVKNSIVRASGTHALLKPKDEPVTDDTFANELPIAAIHPDSSRKEDYSIANDSVRKADGQVAQVSYPSDGGNKDDGTETSSCKRITGSELANVMEELHPNLEIASSALGEEGSISRVPLLDVIENSDPMDTPGTVANEENLNLPSSVNEPVSTSVNELVSTICDGELAPQVPGIIESSSVFNDQTIHESSKSIEIPNGHSEDEARKEFDNLEPANPHNLMVVSQSHQGTDELSFSHDVDDITKGEERVQVSWVNEINKEHPPFFHYIPRSLIFQSAFVNFSLSLIGNDNCCQSCFGNCLTSSVPCACARETGDGYAYTPEGLVKEDFLEEWISLARESQGSHQFYCNECPLERLKNDDCLEPCKGHLERKLIKECWSKCGCHKHCGNRVVQRGITCKLQVFFTADGKGWGLRTLEDLPKGSFVCEYAGEILTISEMYHRKVQSTKNEVHVDPVLLDGFWNKEGPFKEEKALCLDATNFGNVARFINHRCFDANLVDIAVEIETPDHHNYHLALFTTRKIEAMEELTWDYGIDFNDLDDHVKPFLCQCGSQFCRNMKRSSSRMTFNSGSKSASSTR</sequence>
<dbReference type="Gene3D" id="2.170.270.10">
    <property type="entry name" value="SET domain"/>
    <property type="match status" value="1"/>
</dbReference>
<feature type="domain" description="Pre-SET" evidence="5">
    <location>
        <begin position="476"/>
        <end position="572"/>
    </location>
</feature>
<evidence type="ECO:0000259" key="4">
    <source>
        <dbReference type="PROSITE" id="PS50280"/>
    </source>
</evidence>
<dbReference type="PROSITE" id="PS50280">
    <property type="entry name" value="SET"/>
    <property type="match status" value="1"/>
</dbReference>
<dbReference type="PROSITE" id="PS51580">
    <property type="entry name" value="SAM_MT43_3"/>
    <property type="match status" value="1"/>
</dbReference>
<dbReference type="Pfam" id="PF10440">
    <property type="entry name" value="WIYLD"/>
    <property type="match status" value="1"/>
</dbReference>
<dbReference type="GeneID" id="103498919"/>
<evidence type="ECO:0000256" key="2">
    <source>
        <dbReference type="ARBA" id="ARBA00022454"/>
    </source>
</evidence>
<evidence type="ECO:0000259" key="5">
    <source>
        <dbReference type="PROSITE" id="PS50867"/>
    </source>
</evidence>
<evidence type="ECO:0000313" key="7">
    <source>
        <dbReference type="RefSeq" id="XP_050948034.1"/>
    </source>
</evidence>